<dbReference type="RefSeq" id="WP_093327978.1">
    <property type="nucleotide sequence ID" value="NZ_FOAF01000006.1"/>
</dbReference>
<dbReference type="Proteomes" id="UP000199421">
    <property type="component" value="Unassembled WGS sequence"/>
</dbReference>
<gene>
    <name evidence="1" type="ORF">SAMN05661044_04022</name>
</gene>
<dbReference type="Pfam" id="PF14052">
    <property type="entry name" value="Caps_assemb_Wzi"/>
    <property type="match status" value="1"/>
</dbReference>
<dbReference type="STRING" id="407022.SAMN05661044_04022"/>
<dbReference type="InterPro" id="IPR038636">
    <property type="entry name" value="Wzi_sf"/>
</dbReference>
<keyword evidence="2" id="KW-1185">Reference proteome</keyword>
<evidence type="ECO:0000313" key="1">
    <source>
        <dbReference type="EMBL" id="SEM02455.1"/>
    </source>
</evidence>
<reference evidence="2" key="1">
    <citation type="submission" date="2016-10" db="EMBL/GenBank/DDBJ databases">
        <authorList>
            <person name="Varghese N."/>
            <person name="Submissions S."/>
        </authorList>
    </citation>
    <scope>NUCLEOTIDE SEQUENCE [LARGE SCALE GENOMIC DNA]</scope>
    <source>
        <strain evidence="2">DSM 18733</strain>
    </source>
</reference>
<dbReference type="AlphaFoldDB" id="A0A1H7V0T7"/>
<dbReference type="InterPro" id="IPR026950">
    <property type="entry name" value="Caps_assemb_Wzi"/>
</dbReference>
<sequence length="579" mass="66882">MVKIINPNARRFFENNAAIYRVVFILIILSVAVAAKGQTLPVGTPFFDDYYRREQLLGRLDSTVSFAIKPLSNQVIRRQNIYNPDSSLQNDRSIFHTANKKGFVQLLPINWQHQITTAYPYGWNDGAMIPSKGYQTMFSAGVYAEYKFLSVQFRPEFVFAQNAAYQGFNGNSEEGWYNYYFNFANRIDYPERFGNGGYTKFFPGQSSVRLNFHPISVGVSTENLWWGPGMRNSLLMSNTAPGFLHATINTTRPIRTPIGSFEGQIVGGRLNSSGYTPRPFKGIPTEYDHYYINKPDDWRYFSGLVLSYQPKWLPGLSFGLTRSFIVYSKDMGNKLGDYIPLFQSGSKANYVGPDGENRQDEGAQDQYVSFFGRLVLPAAKFEVYGEYGRNDHPWNQRDLTVMPNHSRAYIIGMRKLVPLNNVHQDLLQVNFEITQLEMPKTASQRESTPFYVHYQVLDGYTHQGQVLGAGIGPGSNLQSINVSWLRGLKQVGVQLERYVHNNDLYYYVVSRDLRRNWVDYSLAFHGEWDYKQFLFYGKTQFMKAYNYQYQIKDNPVDYWGFKGVDKFNFQLQLGMMYRF</sequence>
<organism evidence="1 2">
    <name type="scientific">Olivibacter domesticus</name>
    <name type="common">Pseudosphingobacterium domesticum</name>
    <dbReference type="NCBI Taxonomy" id="407022"/>
    <lineage>
        <taxon>Bacteria</taxon>
        <taxon>Pseudomonadati</taxon>
        <taxon>Bacteroidota</taxon>
        <taxon>Sphingobacteriia</taxon>
        <taxon>Sphingobacteriales</taxon>
        <taxon>Sphingobacteriaceae</taxon>
        <taxon>Olivibacter</taxon>
    </lineage>
</organism>
<dbReference type="Gene3D" id="2.40.160.130">
    <property type="entry name" value="Capsule assembly protein Wzi"/>
    <property type="match status" value="1"/>
</dbReference>
<name>A0A1H7V0T7_OLID1</name>
<dbReference type="EMBL" id="FOAF01000006">
    <property type="protein sequence ID" value="SEM02455.1"/>
    <property type="molecule type" value="Genomic_DNA"/>
</dbReference>
<evidence type="ECO:0000313" key="2">
    <source>
        <dbReference type="Proteomes" id="UP000199421"/>
    </source>
</evidence>
<dbReference type="OrthoDB" id="1293009at2"/>
<accession>A0A1H7V0T7</accession>
<proteinExistence type="predicted"/>
<protein>
    <submittedName>
        <fullName evidence="1">Capsule assembly protein Wzi</fullName>
    </submittedName>
</protein>